<evidence type="ECO:0000259" key="2">
    <source>
        <dbReference type="Pfam" id="PF00857"/>
    </source>
</evidence>
<dbReference type="Gene3D" id="3.40.50.850">
    <property type="entry name" value="Isochorismatase-like"/>
    <property type="match status" value="1"/>
</dbReference>
<dbReference type="Proteomes" id="UP000250796">
    <property type="component" value="Chromosome MESINF"/>
</dbReference>
<dbReference type="PANTHER" id="PTHR43540:SF6">
    <property type="entry name" value="ISOCHORISMATASE-LIKE DOMAIN-CONTAINING PROTEIN"/>
    <property type="match status" value="1"/>
</dbReference>
<accession>A0A7Z7PQW6</accession>
<dbReference type="Pfam" id="PF00857">
    <property type="entry name" value="Isochorismatase"/>
    <property type="match status" value="1"/>
</dbReference>
<name>A0A7Z7PQW6_9BACT</name>
<reference evidence="3 4" key="1">
    <citation type="submission" date="2017-01" db="EMBL/GenBank/DDBJ databases">
        <authorList>
            <person name="Erauso G."/>
        </authorList>
    </citation>
    <scope>NUCLEOTIDE SEQUENCE [LARGE SCALE GENOMIC DNA]</scope>
    <source>
        <strain evidence="3">MESINF1</strain>
    </source>
</reference>
<dbReference type="InterPro" id="IPR050272">
    <property type="entry name" value="Isochorismatase-like_hydrls"/>
</dbReference>
<gene>
    <name evidence="3" type="ORF">MESINF_1445</name>
</gene>
<sequence>MLTKALFEESFGRERKKHRPVLYSPALLVIDLQNYFSDRKSRAYLEGIETVVANTGKLIEGFVSCRLLVASTVHRGGSKMMEEWWGNTVADNWAVPQFSDFPLFYKDSYDAFHGTGLDAFLKDRGVNQLVICGVRTHLCCETTARSAFVKDYRTVMIEDALCDKDVDQHVRSLKNLASGFSAVSNTLEILELLRRRL</sequence>
<keyword evidence="1 3" id="KW-0378">Hydrolase</keyword>
<dbReference type="KEGG" id="minf:MESINF_1445"/>
<dbReference type="GO" id="GO:0016787">
    <property type="term" value="F:hydrolase activity"/>
    <property type="evidence" value="ECO:0007669"/>
    <property type="project" value="UniProtKB-KW"/>
</dbReference>
<dbReference type="AlphaFoldDB" id="A0A7Z7PQW6"/>
<evidence type="ECO:0000313" key="4">
    <source>
        <dbReference type="Proteomes" id="UP000250796"/>
    </source>
</evidence>
<dbReference type="PANTHER" id="PTHR43540">
    <property type="entry name" value="PEROXYUREIDOACRYLATE/UREIDOACRYLATE AMIDOHYDROLASE-RELATED"/>
    <property type="match status" value="1"/>
</dbReference>
<keyword evidence="4" id="KW-1185">Reference proteome</keyword>
<evidence type="ECO:0000256" key="1">
    <source>
        <dbReference type="ARBA" id="ARBA00022801"/>
    </source>
</evidence>
<proteinExistence type="predicted"/>
<dbReference type="SUPFAM" id="SSF52499">
    <property type="entry name" value="Isochorismatase-like hydrolases"/>
    <property type="match status" value="1"/>
</dbReference>
<dbReference type="InterPro" id="IPR000868">
    <property type="entry name" value="Isochorismatase-like_dom"/>
</dbReference>
<protein>
    <submittedName>
        <fullName evidence="3">Isochorismatase hydrolase</fullName>
    </submittedName>
</protein>
<dbReference type="CDD" id="cd00431">
    <property type="entry name" value="cysteine_hydrolases"/>
    <property type="match status" value="1"/>
</dbReference>
<dbReference type="InterPro" id="IPR036380">
    <property type="entry name" value="Isochorismatase-like_sf"/>
</dbReference>
<dbReference type="EMBL" id="LS974202">
    <property type="protein sequence ID" value="SSC12889.1"/>
    <property type="molecule type" value="Genomic_DNA"/>
</dbReference>
<dbReference type="RefSeq" id="WP_197712650.1">
    <property type="nucleotide sequence ID" value="NZ_LS974202.1"/>
</dbReference>
<evidence type="ECO:0000313" key="3">
    <source>
        <dbReference type="EMBL" id="SSC12889.1"/>
    </source>
</evidence>
<feature type="domain" description="Isochorismatase-like" evidence="2">
    <location>
        <begin position="26"/>
        <end position="186"/>
    </location>
</feature>
<organism evidence="3 4">
    <name type="scientific">Mesotoga infera</name>
    <dbReference type="NCBI Taxonomy" id="1236046"/>
    <lineage>
        <taxon>Bacteria</taxon>
        <taxon>Thermotogati</taxon>
        <taxon>Thermotogota</taxon>
        <taxon>Thermotogae</taxon>
        <taxon>Kosmotogales</taxon>
        <taxon>Kosmotogaceae</taxon>
        <taxon>Mesotoga</taxon>
    </lineage>
</organism>